<keyword evidence="8" id="KW-0007">Acetylation</keyword>
<evidence type="ECO:0000259" key="15">
    <source>
        <dbReference type="PROSITE" id="PS51726"/>
    </source>
</evidence>
<accession>A0A8H6Z1A4</accession>
<dbReference type="InterPro" id="IPR036388">
    <property type="entry name" value="WH-like_DNA-bd_sf"/>
</dbReference>
<dbReference type="AlphaFoldDB" id="A0A8H6Z1A4"/>
<comment type="caution">
    <text evidence="16">The sequence shown here is derived from an EMBL/GenBank/DDBJ whole genome shotgun (WGS) entry which is preliminary data.</text>
</comment>
<evidence type="ECO:0000256" key="11">
    <source>
        <dbReference type="ARBA" id="ARBA00023242"/>
    </source>
</evidence>
<dbReference type="Gene3D" id="1.10.10.10">
    <property type="entry name" value="Winged helix-like DNA-binding domain superfamily/Winged helix DNA-binding domain"/>
    <property type="match status" value="1"/>
</dbReference>
<evidence type="ECO:0000256" key="4">
    <source>
        <dbReference type="ARBA" id="ARBA00022679"/>
    </source>
</evidence>
<dbReference type="PANTHER" id="PTHR10615">
    <property type="entry name" value="HISTONE ACETYLTRANSFERASE"/>
    <property type="match status" value="1"/>
</dbReference>
<evidence type="ECO:0000256" key="1">
    <source>
        <dbReference type="ARBA" id="ARBA00004123"/>
    </source>
</evidence>
<dbReference type="EMBL" id="JACAZI010000002">
    <property type="protein sequence ID" value="KAF7369002.1"/>
    <property type="molecule type" value="Genomic_DNA"/>
</dbReference>
<feature type="region of interest" description="Disordered" evidence="14">
    <location>
        <begin position="57"/>
        <end position="96"/>
    </location>
</feature>
<keyword evidence="7" id="KW-0862">Zinc</keyword>
<keyword evidence="4 16" id="KW-0808">Transferase</keyword>
<evidence type="ECO:0000256" key="7">
    <source>
        <dbReference type="ARBA" id="ARBA00022833"/>
    </source>
</evidence>
<feature type="compositionally biased region" description="Acidic residues" evidence="14">
    <location>
        <begin position="77"/>
        <end position="89"/>
    </location>
</feature>
<evidence type="ECO:0000313" key="17">
    <source>
        <dbReference type="Proteomes" id="UP000620124"/>
    </source>
</evidence>
<protein>
    <recommendedName>
        <fullName evidence="3">histone acetyltransferase</fullName>
        <ecNumber evidence="3">2.3.1.48</ecNumber>
    </recommendedName>
</protein>
<dbReference type="PANTHER" id="PTHR10615:SF219">
    <property type="entry name" value="HISTONE ACETYLTRANSFERASE KAT5"/>
    <property type="match status" value="1"/>
</dbReference>
<dbReference type="SUPFAM" id="SSF55729">
    <property type="entry name" value="Acyl-CoA N-acyltransferases (Nat)"/>
    <property type="match status" value="1"/>
</dbReference>
<dbReference type="GO" id="GO:0008270">
    <property type="term" value="F:zinc ion binding"/>
    <property type="evidence" value="ECO:0007669"/>
    <property type="project" value="UniProtKB-KW"/>
</dbReference>
<dbReference type="InterPro" id="IPR002717">
    <property type="entry name" value="HAT_MYST-type"/>
</dbReference>
<keyword evidence="10" id="KW-0804">Transcription</keyword>
<sequence>MPATHTITVVGPPSGIVVKNGIEQQAHILSRRQGQIYVHYVNQDKRMDEWIPEVDFMPSATDSHHSRKRKRSRQGDSDDESAPDVEFSAEENGGERTMVVSEEDYDFEHHKQITAQRNFDKVHFGDWLIRTWYFSPYPLMENEESELLSNTLNGHQNSQNNGAGPSSVASPVPRIPGVRHTTARSHARVLDLLAGGLARTEKAMLWVCEFCFKYMADPILYEMHRLKCTHTHPPGRKVYQRGAHSIWEVDGAVQKLYCQNLALFGKLFIDVKTLFFDCDNFLFYLMTDADSKHDHVYGFFSKEKVSYDDYNLACIITLPPFQRKGFGMLMIEFSYELSRRAGKVGTPERPLSDLGLRSYLAYWVGTLIRFFRRVLQVLPPDASKITSMLPDLRSPSRELEDDGTPSVVNGNGTASATPSNGVSKRKKRTKGWDGEVADLSFLGAAPPTDTEFLSQFRTFEMTANANGSATVDVVLRCTLRDIARATNLRVEDAAFALNEIGLLALRLSSEDAEEVRQSMQMEQDSHMGGAEASAPPNNSNKFVFISRAMVERVAADRKVKVPLAAITLACQEVFAQLHTLKIEALAT</sequence>
<dbReference type="InterPro" id="IPR050603">
    <property type="entry name" value="MYST_HAT"/>
</dbReference>
<evidence type="ECO:0000256" key="14">
    <source>
        <dbReference type="SAM" id="MobiDB-lite"/>
    </source>
</evidence>
<keyword evidence="9" id="KW-0805">Transcription regulation</keyword>
<dbReference type="FunFam" id="3.40.630.30:FF:000156">
    <property type="entry name" value="Histone acetyltransferase"/>
    <property type="match status" value="1"/>
</dbReference>
<comment type="similarity">
    <text evidence="2">Belongs to the MYST (SAS/MOZ) family.</text>
</comment>
<feature type="domain" description="MYST-type HAT" evidence="15">
    <location>
        <begin position="114"/>
        <end position="517"/>
    </location>
</feature>
<feature type="compositionally biased region" description="Polar residues" evidence="14">
    <location>
        <begin position="152"/>
        <end position="169"/>
    </location>
</feature>
<evidence type="ECO:0000256" key="9">
    <source>
        <dbReference type="ARBA" id="ARBA00023015"/>
    </source>
</evidence>
<dbReference type="InterPro" id="IPR016197">
    <property type="entry name" value="Chromo-like_dom_sf"/>
</dbReference>
<dbReference type="GO" id="GO:0046972">
    <property type="term" value="F:histone H4K16 acetyltransferase activity"/>
    <property type="evidence" value="ECO:0007669"/>
    <property type="project" value="TreeGrafter"/>
</dbReference>
<dbReference type="Pfam" id="PF11717">
    <property type="entry name" value="Tudor-knot"/>
    <property type="match status" value="1"/>
</dbReference>
<organism evidence="16 17">
    <name type="scientific">Mycena venus</name>
    <dbReference type="NCBI Taxonomy" id="2733690"/>
    <lineage>
        <taxon>Eukaryota</taxon>
        <taxon>Fungi</taxon>
        <taxon>Dikarya</taxon>
        <taxon>Basidiomycota</taxon>
        <taxon>Agaricomycotina</taxon>
        <taxon>Agaricomycetes</taxon>
        <taxon>Agaricomycetidae</taxon>
        <taxon>Agaricales</taxon>
        <taxon>Marasmiineae</taxon>
        <taxon>Mycenaceae</taxon>
        <taxon>Mycena</taxon>
    </lineage>
</organism>
<dbReference type="GO" id="GO:0035267">
    <property type="term" value="C:NuA4 histone acetyltransferase complex"/>
    <property type="evidence" value="ECO:0007669"/>
    <property type="project" value="TreeGrafter"/>
</dbReference>
<comment type="subcellular location">
    <subcellularLocation>
        <location evidence="1">Nucleus</location>
    </subcellularLocation>
</comment>
<gene>
    <name evidence="16" type="ORF">MVEN_00226900</name>
</gene>
<proteinExistence type="inferred from homology"/>
<name>A0A8H6Z1A4_9AGAR</name>
<dbReference type="InterPro" id="IPR016181">
    <property type="entry name" value="Acyl_CoA_acyltransferase"/>
</dbReference>
<dbReference type="SUPFAM" id="SSF54160">
    <property type="entry name" value="Chromo domain-like"/>
    <property type="match status" value="1"/>
</dbReference>
<dbReference type="Gene3D" id="3.30.60.60">
    <property type="entry name" value="N-acetyl transferase-like"/>
    <property type="match status" value="1"/>
</dbReference>
<keyword evidence="5" id="KW-0479">Metal-binding</keyword>
<dbReference type="GO" id="GO:0005634">
    <property type="term" value="C:nucleus"/>
    <property type="evidence" value="ECO:0007669"/>
    <property type="project" value="UniProtKB-SubCell"/>
</dbReference>
<dbReference type="InterPro" id="IPR040706">
    <property type="entry name" value="Zf-MYST"/>
</dbReference>
<keyword evidence="11" id="KW-0539">Nucleus</keyword>
<dbReference type="Gene3D" id="2.30.30.140">
    <property type="match status" value="1"/>
</dbReference>
<evidence type="ECO:0000256" key="13">
    <source>
        <dbReference type="PIRSR" id="PIRSR602717-51"/>
    </source>
</evidence>
<dbReference type="InterPro" id="IPR025995">
    <property type="entry name" value="Tudor-knot"/>
</dbReference>
<feature type="active site" description="Proton donor/acceptor" evidence="13">
    <location>
        <position position="348"/>
    </location>
</feature>
<evidence type="ECO:0000256" key="5">
    <source>
        <dbReference type="ARBA" id="ARBA00022723"/>
    </source>
</evidence>
<dbReference type="Gene3D" id="3.40.630.30">
    <property type="match status" value="1"/>
</dbReference>
<dbReference type="GO" id="GO:0006355">
    <property type="term" value="P:regulation of DNA-templated transcription"/>
    <property type="evidence" value="ECO:0007669"/>
    <property type="project" value="InterPro"/>
</dbReference>
<evidence type="ECO:0000256" key="2">
    <source>
        <dbReference type="ARBA" id="ARBA00010107"/>
    </source>
</evidence>
<evidence type="ECO:0000313" key="16">
    <source>
        <dbReference type="EMBL" id="KAF7369002.1"/>
    </source>
</evidence>
<dbReference type="EC" id="2.3.1.48" evidence="3"/>
<keyword evidence="12 16" id="KW-0012">Acyltransferase</keyword>
<evidence type="ECO:0000256" key="10">
    <source>
        <dbReference type="ARBA" id="ARBA00023163"/>
    </source>
</evidence>
<feature type="region of interest" description="Disordered" evidence="14">
    <location>
        <begin position="389"/>
        <end position="429"/>
    </location>
</feature>
<dbReference type="OrthoDB" id="787137at2759"/>
<evidence type="ECO:0000256" key="3">
    <source>
        <dbReference type="ARBA" id="ARBA00013184"/>
    </source>
</evidence>
<dbReference type="Proteomes" id="UP000620124">
    <property type="component" value="Unassembled WGS sequence"/>
</dbReference>
<feature type="compositionally biased region" description="Polar residues" evidence="14">
    <location>
        <begin position="406"/>
        <end position="422"/>
    </location>
</feature>
<evidence type="ECO:0000256" key="12">
    <source>
        <dbReference type="ARBA" id="ARBA00023315"/>
    </source>
</evidence>
<dbReference type="Pfam" id="PF17772">
    <property type="entry name" value="zf-MYST"/>
    <property type="match status" value="1"/>
</dbReference>
<keyword evidence="6" id="KW-0863">Zinc-finger</keyword>
<keyword evidence="17" id="KW-1185">Reference proteome</keyword>
<reference evidence="16" key="1">
    <citation type="submission" date="2020-05" db="EMBL/GenBank/DDBJ databases">
        <title>Mycena genomes resolve the evolution of fungal bioluminescence.</title>
        <authorList>
            <person name="Tsai I.J."/>
        </authorList>
    </citation>
    <scope>NUCLEOTIDE SEQUENCE</scope>
    <source>
        <strain evidence="16">CCC161011</strain>
    </source>
</reference>
<feature type="region of interest" description="Disordered" evidence="14">
    <location>
        <begin position="152"/>
        <end position="171"/>
    </location>
</feature>
<dbReference type="PROSITE" id="PS51726">
    <property type="entry name" value="MYST_HAT"/>
    <property type="match status" value="1"/>
</dbReference>
<dbReference type="Pfam" id="PF01853">
    <property type="entry name" value="MOZ_SAS"/>
    <property type="match status" value="1"/>
</dbReference>
<evidence type="ECO:0000256" key="8">
    <source>
        <dbReference type="ARBA" id="ARBA00022990"/>
    </source>
</evidence>
<evidence type="ECO:0000256" key="6">
    <source>
        <dbReference type="ARBA" id="ARBA00022771"/>
    </source>
</evidence>